<dbReference type="PROSITE" id="PS50209">
    <property type="entry name" value="CARD"/>
    <property type="match status" value="1"/>
</dbReference>
<evidence type="ECO:0000256" key="4">
    <source>
        <dbReference type="ARBA" id="ARBA00022843"/>
    </source>
</evidence>
<feature type="domain" description="CARD" evidence="6">
    <location>
        <begin position="1"/>
        <end position="61"/>
    </location>
</feature>
<dbReference type="Proteomes" id="UP000887566">
    <property type="component" value="Unplaced"/>
</dbReference>
<dbReference type="InterPro" id="IPR001315">
    <property type="entry name" value="CARD"/>
</dbReference>
<dbReference type="AlphaFoldDB" id="A0A914W7Q4"/>
<protein>
    <submittedName>
        <fullName evidence="8">CARD domain-containing protein</fullName>
    </submittedName>
</protein>
<evidence type="ECO:0000256" key="3">
    <source>
        <dbReference type="ARBA" id="ARBA00022588"/>
    </source>
</evidence>
<dbReference type="CDD" id="cd01671">
    <property type="entry name" value="CARD"/>
    <property type="match status" value="1"/>
</dbReference>
<keyword evidence="4" id="KW-0832">Ubl conjugation</keyword>
<organism evidence="7 8">
    <name type="scientific">Plectus sambesii</name>
    <dbReference type="NCBI Taxonomy" id="2011161"/>
    <lineage>
        <taxon>Eukaryota</taxon>
        <taxon>Metazoa</taxon>
        <taxon>Ecdysozoa</taxon>
        <taxon>Nematoda</taxon>
        <taxon>Chromadorea</taxon>
        <taxon>Plectida</taxon>
        <taxon>Plectina</taxon>
        <taxon>Plectoidea</taxon>
        <taxon>Plectidae</taxon>
        <taxon>Plectus</taxon>
    </lineage>
</organism>
<keyword evidence="5" id="KW-0391">Immunity</keyword>
<keyword evidence="2" id="KW-0597">Phosphoprotein</keyword>
<evidence type="ECO:0000259" key="6">
    <source>
        <dbReference type="PROSITE" id="PS50209"/>
    </source>
</evidence>
<keyword evidence="7" id="KW-1185">Reference proteome</keyword>
<dbReference type="Gene3D" id="1.10.533.10">
    <property type="entry name" value="Death Domain, Fas"/>
    <property type="match status" value="1"/>
</dbReference>
<dbReference type="GO" id="GO:0045087">
    <property type="term" value="P:innate immune response"/>
    <property type="evidence" value="ECO:0007669"/>
    <property type="project" value="UniProtKB-KW"/>
</dbReference>
<evidence type="ECO:0000256" key="1">
    <source>
        <dbReference type="ARBA" id="ARBA00022499"/>
    </source>
</evidence>
<sequence length="121" mass="13995">MDSKEQHALNYCMTLIVDNMNVMSVVDHLRVILTNEEVEIIKAIEISQNQRRELIDILRRKEKQQTPFKRLLRALSSDRVGQGWLANEIQAIYNQEDKVTEFGRVTNVLLSGAEIDDALQK</sequence>
<dbReference type="InterPro" id="IPR031964">
    <property type="entry name" value="CARD_dom"/>
</dbReference>
<dbReference type="GO" id="GO:0005737">
    <property type="term" value="C:cytoplasm"/>
    <property type="evidence" value="ECO:0007669"/>
    <property type="project" value="UniProtKB-ARBA"/>
</dbReference>
<evidence type="ECO:0000256" key="5">
    <source>
        <dbReference type="ARBA" id="ARBA00022859"/>
    </source>
</evidence>
<accession>A0A914W7Q4</accession>
<reference evidence="8" key="1">
    <citation type="submission" date="2022-11" db="UniProtKB">
        <authorList>
            <consortium name="WormBaseParasite"/>
        </authorList>
    </citation>
    <scope>IDENTIFICATION</scope>
</reference>
<evidence type="ECO:0000313" key="7">
    <source>
        <dbReference type="Proteomes" id="UP000887566"/>
    </source>
</evidence>
<dbReference type="SUPFAM" id="SSF47986">
    <property type="entry name" value="DEATH domain"/>
    <property type="match status" value="1"/>
</dbReference>
<dbReference type="WBParaSite" id="PSAMB.scaffold324size56605.g4697.t1">
    <property type="protein sequence ID" value="PSAMB.scaffold324size56605.g4697.t1"/>
    <property type="gene ID" value="PSAMB.scaffold324size56605.g4697"/>
</dbReference>
<evidence type="ECO:0000313" key="8">
    <source>
        <dbReference type="WBParaSite" id="PSAMB.scaffold324size56605.g4697.t1"/>
    </source>
</evidence>
<dbReference type="InterPro" id="IPR011029">
    <property type="entry name" value="DEATH-like_dom_sf"/>
</dbReference>
<evidence type="ECO:0000256" key="2">
    <source>
        <dbReference type="ARBA" id="ARBA00022553"/>
    </source>
</evidence>
<dbReference type="GO" id="GO:0042981">
    <property type="term" value="P:regulation of apoptotic process"/>
    <property type="evidence" value="ECO:0007669"/>
    <property type="project" value="InterPro"/>
</dbReference>
<keyword evidence="1" id="KW-1017">Isopeptide bond</keyword>
<name>A0A914W7Q4_9BILA</name>
<proteinExistence type="predicted"/>
<keyword evidence="3" id="KW-0399">Innate immunity</keyword>
<dbReference type="Pfam" id="PF16739">
    <property type="entry name" value="CARD_2"/>
    <property type="match status" value="1"/>
</dbReference>